<organism evidence="12 13">
    <name type="scientific">Aquimarina celericrescens</name>
    <dbReference type="NCBI Taxonomy" id="1964542"/>
    <lineage>
        <taxon>Bacteria</taxon>
        <taxon>Pseudomonadati</taxon>
        <taxon>Bacteroidota</taxon>
        <taxon>Flavobacteriia</taxon>
        <taxon>Flavobacteriales</taxon>
        <taxon>Flavobacteriaceae</taxon>
        <taxon>Aquimarina</taxon>
    </lineage>
</organism>
<evidence type="ECO:0000256" key="10">
    <source>
        <dbReference type="ARBA" id="ARBA00031323"/>
    </source>
</evidence>
<evidence type="ECO:0000256" key="9">
    <source>
        <dbReference type="ARBA" id="ARBA00030757"/>
    </source>
</evidence>
<evidence type="ECO:0000313" key="12">
    <source>
        <dbReference type="EMBL" id="MFD2185239.1"/>
    </source>
</evidence>
<reference evidence="13" key="1">
    <citation type="journal article" date="2019" name="Int. J. Syst. Evol. Microbiol.">
        <title>The Global Catalogue of Microorganisms (GCM) 10K type strain sequencing project: providing services to taxonomists for standard genome sequencing and annotation.</title>
        <authorList>
            <consortium name="The Broad Institute Genomics Platform"/>
            <consortium name="The Broad Institute Genome Sequencing Center for Infectious Disease"/>
            <person name="Wu L."/>
            <person name="Ma J."/>
        </authorList>
    </citation>
    <scope>NUCLEOTIDE SEQUENCE [LARGE SCALE GENOMIC DNA]</scope>
    <source>
        <strain evidence="13">DT92</strain>
    </source>
</reference>
<evidence type="ECO:0000256" key="1">
    <source>
        <dbReference type="ARBA" id="ARBA00004496"/>
    </source>
</evidence>
<evidence type="ECO:0000313" key="13">
    <source>
        <dbReference type="Proteomes" id="UP001597344"/>
    </source>
</evidence>
<keyword evidence="13" id="KW-1185">Reference proteome</keyword>
<dbReference type="SUPFAM" id="SSF53335">
    <property type="entry name" value="S-adenosyl-L-methionine-dependent methyltransferases"/>
    <property type="match status" value="1"/>
</dbReference>
<dbReference type="RefSeq" id="WP_378318191.1">
    <property type="nucleotide sequence ID" value="NZ_JBHUHY010000002.1"/>
</dbReference>
<dbReference type="Gene3D" id="3.40.50.150">
    <property type="entry name" value="Vaccinia Virus protein VP39"/>
    <property type="match status" value="1"/>
</dbReference>
<evidence type="ECO:0000256" key="6">
    <source>
        <dbReference type="ARBA" id="ARBA00022603"/>
    </source>
</evidence>
<dbReference type="PANTHER" id="PTHR11579:SF0">
    <property type="entry name" value="PROTEIN-L-ISOASPARTATE(D-ASPARTATE) O-METHYLTRANSFERASE"/>
    <property type="match status" value="1"/>
</dbReference>
<comment type="subcellular location">
    <subcellularLocation>
        <location evidence="1">Cytoplasm</location>
    </subcellularLocation>
</comment>
<dbReference type="InterPro" id="IPR000682">
    <property type="entry name" value="PCMT"/>
</dbReference>
<dbReference type="EC" id="2.1.1.77" evidence="3"/>
<keyword evidence="8" id="KW-0949">S-adenosyl-L-methionine</keyword>
<evidence type="ECO:0000256" key="11">
    <source>
        <dbReference type="ARBA" id="ARBA00031350"/>
    </source>
</evidence>
<keyword evidence="6" id="KW-0489">Methyltransferase</keyword>
<protein>
    <recommendedName>
        <fullName evidence="4">Protein-L-isoaspartate O-methyltransferase</fullName>
        <ecNumber evidence="3">2.1.1.77</ecNumber>
    </recommendedName>
    <alternativeName>
        <fullName evidence="11">L-isoaspartyl protein carboxyl methyltransferase</fullName>
    </alternativeName>
    <alternativeName>
        <fullName evidence="9">Protein L-isoaspartyl methyltransferase</fullName>
    </alternativeName>
    <alternativeName>
        <fullName evidence="10">Protein-beta-aspartate methyltransferase</fullName>
    </alternativeName>
</protein>
<evidence type="ECO:0000256" key="2">
    <source>
        <dbReference type="ARBA" id="ARBA00005369"/>
    </source>
</evidence>
<accession>A0ABW5ATQ4</accession>
<comment type="similarity">
    <text evidence="2">Belongs to the methyltransferase superfamily. L-isoaspartyl/D-aspartyl protein methyltransferase family.</text>
</comment>
<proteinExistence type="inferred from homology"/>
<name>A0ABW5ATQ4_9FLAO</name>
<evidence type="ECO:0000256" key="8">
    <source>
        <dbReference type="ARBA" id="ARBA00022691"/>
    </source>
</evidence>
<evidence type="ECO:0000256" key="7">
    <source>
        <dbReference type="ARBA" id="ARBA00022679"/>
    </source>
</evidence>
<keyword evidence="5" id="KW-0963">Cytoplasm</keyword>
<dbReference type="Pfam" id="PF01135">
    <property type="entry name" value="PCMT"/>
    <property type="match status" value="1"/>
</dbReference>
<dbReference type="EMBL" id="JBHUHY010000002">
    <property type="protein sequence ID" value="MFD2185239.1"/>
    <property type="molecule type" value="Genomic_DNA"/>
</dbReference>
<sequence length="110" mass="12352">MLKICFITGLLFNISFGYAQIKHDIERKVMVSNQLVPRGIKDPATLKAMQNVTREQFVPEKMKPYAYSDSPLSIGYGQTISQPYIVAFMTQIVELNSEDKVLEIGTGSGY</sequence>
<comment type="caution">
    <text evidence="12">The sequence shown here is derived from an EMBL/GenBank/DDBJ whole genome shotgun (WGS) entry which is preliminary data.</text>
</comment>
<keyword evidence="7" id="KW-0808">Transferase</keyword>
<dbReference type="InterPro" id="IPR029063">
    <property type="entry name" value="SAM-dependent_MTases_sf"/>
</dbReference>
<gene>
    <name evidence="12" type="ORF">ACFSJT_00425</name>
</gene>
<evidence type="ECO:0000256" key="3">
    <source>
        <dbReference type="ARBA" id="ARBA00011890"/>
    </source>
</evidence>
<dbReference type="Proteomes" id="UP001597344">
    <property type="component" value="Unassembled WGS sequence"/>
</dbReference>
<evidence type="ECO:0000256" key="4">
    <source>
        <dbReference type="ARBA" id="ARBA00013346"/>
    </source>
</evidence>
<dbReference type="PANTHER" id="PTHR11579">
    <property type="entry name" value="PROTEIN-L-ISOASPARTATE O-METHYLTRANSFERASE"/>
    <property type="match status" value="1"/>
</dbReference>
<evidence type="ECO:0000256" key="5">
    <source>
        <dbReference type="ARBA" id="ARBA00022490"/>
    </source>
</evidence>